<evidence type="ECO:0000313" key="1">
    <source>
        <dbReference type="EMBL" id="MPM17178.1"/>
    </source>
</evidence>
<dbReference type="EMBL" id="VSSQ01002747">
    <property type="protein sequence ID" value="MPM17178.1"/>
    <property type="molecule type" value="Genomic_DNA"/>
</dbReference>
<protein>
    <recommendedName>
        <fullName evidence="2">Clostripain</fullName>
    </recommendedName>
</protein>
<comment type="caution">
    <text evidence="1">The sequence shown here is derived from an EMBL/GenBank/DDBJ whole genome shotgun (WGS) entry which is preliminary data.</text>
</comment>
<reference evidence="1" key="1">
    <citation type="submission" date="2019-08" db="EMBL/GenBank/DDBJ databases">
        <authorList>
            <person name="Kucharzyk K."/>
            <person name="Murdoch R.W."/>
            <person name="Higgins S."/>
            <person name="Loffler F."/>
        </authorList>
    </citation>
    <scope>NUCLEOTIDE SEQUENCE</scope>
</reference>
<dbReference type="PANTHER" id="PTHR37835:SF1">
    <property type="entry name" value="ALPHA-CLOSTRIPAIN"/>
    <property type="match status" value="1"/>
</dbReference>
<sequence>MKFDAAHYMLILSGHSCEYIGVLSDYSGATPCILGIPELALALEYIKKTAGKIIDILLLDTCYANNIELLYELALSGPAVKTLLTHRETAPAEGLSYRELFEAMDNCPVPDGTEAILLKMIDCSSEDLVAYMIDSEKLERIKKLFGVLGRKYLSEKDRDFLPLVRSGGPDTPFPGEREEMANLVSSLMIGRKPGQKPLETICALDKYIPDKGTAALYYRLAFARDNPWTGLLCSRLPEKQFQFAVSIGFSPVPLGKSKIMALIRSSNPGMTEREAESILEALISERGWDI</sequence>
<name>A0A644XN28_9ZZZZ</name>
<proteinExistence type="predicted"/>
<evidence type="ECO:0008006" key="2">
    <source>
        <dbReference type="Google" id="ProtNLM"/>
    </source>
</evidence>
<organism evidence="1">
    <name type="scientific">bioreactor metagenome</name>
    <dbReference type="NCBI Taxonomy" id="1076179"/>
    <lineage>
        <taxon>unclassified sequences</taxon>
        <taxon>metagenomes</taxon>
        <taxon>ecological metagenomes</taxon>
    </lineage>
</organism>
<dbReference type="Pfam" id="PF03415">
    <property type="entry name" value="Peptidase_C11"/>
    <property type="match status" value="1"/>
</dbReference>
<dbReference type="AlphaFoldDB" id="A0A644XN28"/>
<accession>A0A644XN28</accession>
<gene>
    <name evidence="1" type="ORF">SDC9_63566</name>
</gene>
<dbReference type="InterPro" id="IPR005077">
    <property type="entry name" value="Peptidase_C11"/>
</dbReference>
<dbReference type="PANTHER" id="PTHR37835">
    <property type="entry name" value="ALPHA-CLOSTRIPAIN"/>
    <property type="match status" value="1"/>
</dbReference>